<evidence type="ECO:0000313" key="2">
    <source>
        <dbReference type="WBParaSite" id="Pan_g8624.t1"/>
    </source>
</evidence>
<name>A0A7E4WAK7_PANRE</name>
<keyword evidence="1" id="KW-1185">Reference proteome</keyword>
<reference evidence="1" key="1">
    <citation type="journal article" date="2013" name="Genetics">
        <title>The draft genome and transcriptome of Panagrellus redivivus are shaped by the harsh demands of a free-living lifestyle.</title>
        <authorList>
            <person name="Srinivasan J."/>
            <person name="Dillman A.R."/>
            <person name="Macchietto M.G."/>
            <person name="Heikkinen L."/>
            <person name="Lakso M."/>
            <person name="Fracchia K.M."/>
            <person name="Antoshechkin I."/>
            <person name="Mortazavi A."/>
            <person name="Wong G."/>
            <person name="Sternberg P.W."/>
        </authorList>
    </citation>
    <scope>NUCLEOTIDE SEQUENCE [LARGE SCALE GENOMIC DNA]</scope>
    <source>
        <strain evidence="1">MT8872</strain>
    </source>
</reference>
<dbReference type="Proteomes" id="UP000492821">
    <property type="component" value="Unassembled WGS sequence"/>
</dbReference>
<sequence>MLGTGQAEASLSFGHQIVTSPISMCSPVYQAEELTTIGHDVLNTLCLEEKHALPVNASGFLDMMELNKLLVFSSLF</sequence>
<evidence type="ECO:0000313" key="1">
    <source>
        <dbReference type="Proteomes" id="UP000492821"/>
    </source>
</evidence>
<reference evidence="2" key="2">
    <citation type="submission" date="2020-10" db="UniProtKB">
        <authorList>
            <consortium name="WormBaseParasite"/>
        </authorList>
    </citation>
    <scope>IDENTIFICATION</scope>
</reference>
<dbReference type="AlphaFoldDB" id="A0A7E4WAK7"/>
<protein>
    <submittedName>
        <fullName evidence="2">Glycosyltransferase</fullName>
    </submittedName>
</protein>
<accession>A0A7E4WAK7</accession>
<dbReference type="WBParaSite" id="Pan_g8624.t1">
    <property type="protein sequence ID" value="Pan_g8624.t1"/>
    <property type="gene ID" value="Pan_g8624"/>
</dbReference>
<organism evidence="1 2">
    <name type="scientific">Panagrellus redivivus</name>
    <name type="common">Microworm</name>
    <dbReference type="NCBI Taxonomy" id="6233"/>
    <lineage>
        <taxon>Eukaryota</taxon>
        <taxon>Metazoa</taxon>
        <taxon>Ecdysozoa</taxon>
        <taxon>Nematoda</taxon>
        <taxon>Chromadorea</taxon>
        <taxon>Rhabditida</taxon>
        <taxon>Tylenchina</taxon>
        <taxon>Panagrolaimomorpha</taxon>
        <taxon>Panagrolaimoidea</taxon>
        <taxon>Panagrolaimidae</taxon>
        <taxon>Panagrellus</taxon>
    </lineage>
</organism>
<proteinExistence type="predicted"/>